<dbReference type="InterPro" id="IPR029058">
    <property type="entry name" value="AB_hydrolase_fold"/>
</dbReference>
<evidence type="ECO:0008006" key="4">
    <source>
        <dbReference type="Google" id="ProtNLM"/>
    </source>
</evidence>
<evidence type="ECO:0000313" key="3">
    <source>
        <dbReference type="Proteomes" id="UP000292702"/>
    </source>
</evidence>
<name>A0A4R0RYI0_9APHY</name>
<evidence type="ECO:0000313" key="2">
    <source>
        <dbReference type="EMBL" id="TCD68184.1"/>
    </source>
</evidence>
<dbReference type="STRING" id="92696.A0A4R0RYI0"/>
<feature type="transmembrane region" description="Helical" evidence="1">
    <location>
        <begin position="97"/>
        <end position="119"/>
    </location>
</feature>
<keyword evidence="1" id="KW-1133">Transmembrane helix</keyword>
<dbReference type="SUPFAM" id="SSF53474">
    <property type="entry name" value="alpha/beta-Hydrolases"/>
    <property type="match status" value="1"/>
</dbReference>
<sequence>MGADLCPFSGSEKEIPNITESHNFDDQLKADTFPHRLFSNDISEKAHEPRKRTKSFYFVLFFGVIPVWSVIPLSWAYVSYALYSGLIWIPDWRWRSLFALAASEVLFSIYYFCMSHYIAGPSPMATNSLAELQAAYARVLRAGMGIQTIGKPEEERQAIPCLLDEEITALDPMDPRAVDFRNFLRNWFGRVPWSSIRRENVYIWLYWSIFNETFTTMDDIPRTKRRLLDETVELLERRAGMKFPGGFNPEVSTLRLTVDPVTTAARPLVWYLVVSVVNWGLRWRLESKWHARRGTFEGLDYILRIPPDWSPSTGQRPVVFMHGLGLGLFQYAHFLETIFKAEPDRPFLVPLFPFVSQEIFHPRYLRPIGRQESAKLIGGLLKELGWVDKDDTEHEAESSEEKTVKPKPRTGVTMLSHSNGTFIHCWLLKAHPKMITRSCFVDPVVFCQWEGDLCYNFCYRPCATGIELIIKYFVGMELGVAYYIQRHFCWSSNTLWYDEIPNAHDPNKAMFILGGKDDLVNGPRVRRYLQSHGIDRGLYYNPLGRHGQALLTNDQAFSEVLKWLREPTTP</sequence>
<evidence type="ECO:0000256" key="1">
    <source>
        <dbReference type="SAM" id="Phobius"/>
    </source>
</evidence>
<dbReference type="PANTHER" id="PTHR37471">
    <property type="entry name" value="UNNAMED PRODUCT"/>
    <property type="match status" value="1"/>
</dbReference>
<feature type="transmembrane region" description="Helical" evidence="1">
    <location>
        <begin position="55"/>
        <end position="77"/>
    </location>
</feature>
<protein>
    <recommendedName>
        <fullName evidence="4">AB hydrolase-1 domain-containing protein</fullName>
    </recommendedName>
</protein>
<dbReference type="PANTHER" id="PTHR37471:SF1">
    <property type="entry name" value="AB HYDROLASE-1 DOMAIN-CONTAINING PROTEIN"/>
    <property type="match status" value="1"/>
</dbReference>
<reference evidence="2 3" key="1">
    <citation type="submission" date="2018-11" db="EMBL/GenBank/DDBJ databases">
        <title>Genome assembly of Steccherinum ochraceum LE-BIN_3174, the white-rot fungus of the Steccherinaceae family (The Residual Polyporoid clade, Polyporales, Basidiomycota).</title>
        <authorList>
            <person name="Fedorova T.V."/>
            <person name="Glazunova O.A."/>
            <person name="Landesman E.O."/>
            <person name="Moiseenko K.V."/>
            <person name="Psurtseva N.V."/>
            <person name="Savinova O.S."/>
            <person name="Shakhova N.V."/>
            <person name="Tyazhelova T.V."/>
            <person name="Vasina D.V."/>
        </authorList>
    </citation>
    <scope>NUCLEOTIDE SEQUENCE [LARGE SCALE GENOMIC DNA]</scope>
    <source>
        <strain evidence="2 3">LE-BIN_3174</strain>
    </source>
</reference>
<keyword evidence="1" id="KW-0812">Transmembrane</keyword>
<comment type="caution">
    <text evidence="2">The sequence shown here is derived from an EMBL/GenBank/DDBJ whole genome shotgun (WGS) entry which is preliminary data.</text>
</comment>
<dbReference type="OrthoDB" id="6431331at2759"/>
<proteinExistence type="predicted"/>
<dbReference type="AlphaFoldDB" id="A0A4R0RYI0"/>
<dbReference type="Proteomes" id="UP000292702">
    <property type="component" value="Unassembled WGS sequence"/>
</dbReference>
<keyword evidence="3" id="KW-1185">Reference proteome</keyword>
<organism evidence="2 3">
    <name type="scientific">Steccherinum ochraceum</name>
    <dbReference type="NCBI Taxonomy" id="92696"/>
    <lineage>
        <taxon>Eukaryota</taxon>
        <taxon>Fungi</taxon>
        <taxon>Dikarya</taxon>
        <taxon>Basidiomycota</taxon>
        <taxon>Agaricomycotina</taxon>
        <taxon>Agaricomycetes</taxon>
        <taxon>Polyporales</taxon>
        <taxon>Steccherinaceae</taxon>
        <taxon>Steccherinum</taxon>
    </lineage>
</organism>
<accession>A0A4R0RYI0</accession>
<dbReference type="EMBL" id="RWJN01000073">
    <property type="protein sequence ID" value="TCD68184.1"/>
    <property type="molecule type" value="Genomic_DNA"/>
</dbReference>
<gene>
    <name evidence="2" type="ORF">EIP91_011355</name>
</gene>
<keyword evidence="1" id="KW-0472">Membrane</keyword>